<dbReference type="InterPro" id="IPR001303">
    <property type="entry name" value="Aldolase_II/adducin_N"/>
</dbReference>
<dbReference type="SUPFAM" id="SSF53639">
    <property type="entry name" value="AraD/HMP-PK domain-like"/>
    <property type="match status" value="1"/>
</dbReference>
<sequence>MAPSASTTTTTTVKPSADGVLNFKLGSGKGETPKDLHVVPVFTDKHAEREWAKNHMAAAFRTFARLGWADGASGHISLRDPVDPELFWINPYAMHFALIKPSDLILVDHEGKPQQATTRKVNAAGFIIHSSIHKARPDLNAVCHMHSPYGRAWSTFGRGIEMLNQDSCMFYKDLSVYEGFGGIVFAPEEGRNIANAMGPTTKNVILQNHGLLTAGNTVDEAAAFFIALERACQAQLLADAAAANGIPKNIVGHEEAEYTKKCSGSPACMFMQFAPEYDLTVELSNGALPSILG</sequence>
<evidence type="ECO:0000259" key="1">
    <source>
        <dbReference type="SMART" id="SM01007"/>
    </source>
</evidence>
<dbReference type="PANTHER" id="PTHR10672:SF25">
    <property type="entry name" value="MEIOTICALLY UP-REGULATED GENE 14 PROTEIN"/>
    <property type="match status" value="1"/>
</dbReference>
<dbReference type="GO" id="GO:0051015">
    <property type="term" value="F:actin filament binding"/>
    <property type="evidence" value="ECO:0007669"/>
    <property type="project" value="TreeGrafter"/>
</dbReference>
<evidence type="ECO:0000313" key="2">
    <source>
        <dbReference type="EMBL" id="OAA59025.1"/>
    </source>
</evidence>
<dbReference type="Gene3D" id="3.40.225.10">
    <property type="entry name" value="Class II aldolase/adducin N-terminal domain"/>
    <property type="match status" value="1"/>
</dbReference>
<name>A0A167RX06_9HYPO</name>
<dbReference type="InterPro" id="IPR036409">
    <property type="entry name" value="Aldolase_II/adducin_N_sf"/>
</dbReference>
<dbReference type="GO" id="GO:0005856">
    <property type="term" value="C:cytoskeleton"/>
    <property type="evidence" value="ECO:0007669"/>
    <property type="project" value="TreeGrafter"/>
</dbReference>
<dbReference type="NCBIfam" id="NF004855">
    <property type="entry name" value="PRK06208.1"/>
    <property type="match status" value="1"/>
</dbReference>
<dbReference type="PANTHER" id="PTHR10672">
    <property type="entry name" value="ADDUCIN"/>
    <property type="match status" value="1"/>
</dbReference>
<dbReference type="FunFam" id="3.40.225.10:FF:000009">
    <property type="entry name" value="Class II aldolase/adducin N-terminal"/>
    <property type="match status" value="1"/>
</dbReference>
<dbReference type="Pfam" id="PF00596">
    <property type="entry name" value="Aldolase_II"/>
    <property type="match status" value="1"/>
</dbReference>
<dbReference type="STRING" id="1081102.A0A167RX06"/>
<keyword evidence="3" id="KW-1185">Reference proteome</keyword>
<reference evidence="2 3" key="1">
    <citation type="journal article" date="2016" name="Genome Biol. Evol.">
        <title>Divergent and convergent evolution of fungal pathogenicity.</title>
        <authorList>
            <person name="Shang Y."/>
            <person name="Xiao G."/>
            <person name="Zheng P."/>
            <person name="Cen K."/>
            <person name="Zhan S."/>
            <person name="Wang C."/>
        </authorList>
    </citation>
    <scope>NUCLEOTIDE SEQUENCE [LARGE SCALE GENOMIC DNA]</scope>
    <source>
        <strain evidence="2 3">RCEF 264</strain>
    </source>
</reference>
<accession>A0A167RX06</accession>
<dbReference type="SMART" id="SM01007">
    <property type="entry name" value="Aldolase_II"/>
    <property type="match status" value="1"/>
</dbReference>
<comment type="caution">
    <text evidence="2">The sequence shown here is derived from an EMBL/GenBank/DDBJ whole genome shotgun (WGS) entry which is preliminary data.</text>
</comment>
<proteinExistence type="predicted"/>
<feature type="domain" description="Class II aldolase/adducin N-terminal" evidence="1">
    <location>
        <begin position="54"/>
        <end position="236"/>
    </location>
</feature>
<dbReference type="AlphaFoldDB" id="A0A167RX06"/>
<gene>
    <name evidence="2" type="ORF">SPI_06227</name>
</gene>
<evidence type="ECO:0000313" key="3">
    <source>
        <dbReference type="Proteomes" id="UP000076874"/>
    </source>
</evidence>
<dbReference type="Proteomes" id="UP000076874">
    <property type="component" value="Unassembled WGS sequence"/>
</dbReference>
<dbReference type="EMBL" id="AZHD01000011">
    <property type="protein sequence ID" value="OAA59025.1"/>
    <property type="molecule type" value="Genomic_DNA"/>
</dbReference>
<dbReference type="OrthoDB" id="3238794at2759"/>
<dbReference type="InterPro" id="IPR051017">
    <property type="entry name" value="Aldolase-II_Adducin_sf"/>
</dbReference>
<protein>
    <submittedName>
        <fullName evidence="2">Class II Aldolase and Adducin domain-containing protein</fullName>
    </submittedName>
</protein>
<organism evidence="2 3">
    <name type="scientific">Niveomyces insectorum RCEF 264</name>
    <dbReference type="NCBI Taxonomy" id="1081102"/>
    <lineage>
        <taxon>Eukaryota</taxon>
        <taxon>Fungi</taxon>
        <taxon>Dikarya</taxon>
        <taxon>Ascomycota</taxon>
        <taxon>Pezizomycotina</taxon>
        <taxon>Sordariomycetes</taxon>
        <taxon>Hypocreomycetidae</taxon>
        <taxon>Hypocreales</taxon>
        <taxon>Cordycipitaceae</taxon>
        <taxon>Niveomyces</taxon>
    </lineage>
</organism>